<sequence length="1512" mass="158043">MIVTLISLQIASCGQNFTFSKLTNSCVCELLLSSNKSMCAEKCEYFNEKLVNGKCVKSITHKGATYTSTTDCITAYNQGSQWDGGSGCKCSQGYAGTANSFCTDCRRLGQVVSGNLCATCSGNTVLQNFVCSECTNMIPSADKLSCVTCSSRYGDGSIYSSSGTCVCDTANGFAGATNSVCTDCWRKGQAVSGTSCAACSGTQVLQSGSCAECPANFVPSVDKQSCVSCSQRYGQGSIYSAVGTCICDSSNGFSGASNSICSYCWVLGKTISGTSCASCSGTQVLQSGACAECPANFVPSADKLSCISCSQRYGDGSTYSAVGTCVCDSSNGFTGASSNSACTDCWRQGKAVSGNTCASCTSPLVLQQGACAQCSNDLVPSADGLSCVTCSSRYGSGSAFESFGNCRCSASGFAGNDNTICVDCLRVGKFVSGAAGSTSCASCSGTQVLQAGACAECPTDFVPSADKLSCVSCMSLYGPGSSYSSANTCVCQVSSGFGGADNSICEDCKRSGKEASNTGCTACIGAQVLQSGTCQDCPTGSVQSADKLSCVIQSTCSALYGPGSLEVTPGTCRCSAVGFAGNDNTVCVDCLRIGKVVSGTTGSTTCEPCSGTQVLQAGACAECPANFVPSSDKLSCISCSQRYGDGSSYSAVGTCVCDSSNGFTAASSNSACTDCWRQGKAVSGNTCASCTSPLVLQQGACAQCSNDLVPSADGLSCVTCSSRYGSGSAFESFGNCRCSASGFAGNDNTICVDCLRVGKFVSGTAGSTSCASCSGTQVLQAGACAECPTDFVPSSDKLSCVTCSSKFGDGSVFLSTGTCKCSDVLGFGGNDNEICSDCWRQGKSVSGAAGATACAACSGTQVLQSGACADCPANLVQSADKLSCVTCASLYGPGSSYSSANTCVCQVSAGFGGADNSICEDCKRSGKEASVTGCTACSASDVLQSGTCQDCPAGSVQSLDKLSCIAQSTCQINFGPGSYEVAAGTCRCQSSSGFAGSDNQVCVDCIRIGQFVSGTAGSTACAPCAGTQVLQTGACAECPTNFVPSSDKLSCVACSTKYGYGSTFVTQNQCKCNIDGFAGEDNSVCIDCWRLGKVVSGSQCVSCPPPQIFQQGTCQDVAVAVTCPGTEVFLGGKCQECPANYVPSLDKSTCVTCSSKFEYGSKYTSVGTCKCAQELGFYGADNNFCQDCWRNSQIIGQSGCTSCPSDRKFDPSTHTCESVTTFVSQNQSGWKLGLAILSVIIFLLIIGLVIWCLRMKKRFGQPRASSKLKKVTPMKATTLLNHSGFENDLKLQQLQSLASNKFDGAKSKQDLEKQKQLERETKLQQSAEFKRLQQQKKDQESAEALKRKRETEQLKLSLQNQRLQQKLEAENAKRQNEERIRQLKMDQENSLKLQRQEQLRQIEIDKINKQKQLDEEQFRKQRELEQEQLKMQKQIEEDANRKLESERLEKERLLKLQESLLNSKRSNFGSRIMNDRSGLDVVEIAWSERHKMKPQHLVKEVKLEPMNSGIKK</sequence>
<reference evidence="5" key="1">
    <citation type="submission" date="2023-06" db="EMBL/GenBank/DDBJ databases">
        <authorList>
            <person name="Kurt Z."/>
        </authorList>
    </citation>
    <scope>NUCLEOTIDE SEQUENCE</scope>
</reference>
<dbReference type="SMART" id="SM00261">
    <property type="entry name" value="FU"/>
    <property type="match status" value="7"/>
</dbReference>
<dbReference type="SMART" id="SM00181">
    <property type="entry name" value="EGF"/>
    <property type="match status" value="8"/>
</dbReference>
<dbReference type="Proteomes" id="UP001642409">
    <property type="component" value="Unassembled WGS sequence"/>
</dbReference>
<dbReference type="InterPro" id="IPR000742">
    <property type="entry name" value="EGF"/>
</dbReference>
<feature type="transmembrane region" description="Helical" evidence="3">
    <location>
        <begin position="1232"/>
        <end position="1253"/>
    </location>
</feature>
<feature type="domain" description="EGF-like" evidence="4">
    <location>
        <begin position="507"/>
        <end position="551"/>
    </location>
</feature>
<evidence type="ECO:0000259" key="4">
    <source>
        <dbReference type="SMART" id="SM00181"/>
    </source>
</evidence>
<feature type="domain" description="EGF-like" evidence="4">
    <location>
        <begin position="212"/>
        <end position="262"/>
    </location>
</feature>
<keyword evidence="7" id="KW-1185">Reference proteome</keyword>
<evidence type="ECO:0000313" key="7">
    <source>
        <dbReference type="Proteomes" id="UP001642409"/>
    </source>
</evidence>
<comment type="caution">
    <text evidence="5">The sequence shown here is derived from an EMBL/GenBank/DDBJ whole genome shotgun (WGS) entry which is preliminary data.</text>
</comment>
<dbReference type="InterPro" id="IPR009030">
    <property type="entry name" value="Growth_fac_rcpt_cys_sf"/>
</dbReference>
<proteinExistence type="predicted"/>
<feature type="domain" description="EGF-like" evidence="4">
    <location>
        <begin position="921"/>
        <end position="965"/>
    </location>
</feature>
<dbReference type="EMBL" id="CAXDID020000247">
    <property type="protein sequence ID" value="CAL6063688.1"/>
    <property type="molecule type" value="Genomic_DNA"/>
</dbReference>
<feature type="domain" description="EGF-like" evidence="4">
    <location>
        <begin position="786"/>
        <end position="836"/>
    </location>
</feature>
<dbReference type="SUPFAM" id="SSF48695">
    <property type="entry name" value="Multiheme cytochromes"/>
    <property type="match status" value="1"/>
</dbReference>
<keyword evidence="3" id="KW-0812">Transmembrane</keyword>
<feature type="domain" description="EGF-like" evidence="4">
    <location>
        <begin position="589"/>
        <end position="637"/>
    </location>
</feature>
<evidence type="ECO:0000313" key="5">
    <source>
        <dbReference type="EMBL" id="CAI9947227.1"/>
    </source>
</evidence>
<dbReference type="InterPro" id="IPR006212">
    <property type="entry name" value="Furin_repeat"/>
</dbReference>
<dbReference type="SUPFAM" id="SSF57184">
    <property type="entry name" value="Growth factor receptor domain"/>
    <property type="match status" value="6"/>
</dbReference>
<dbReference type="EMBL" id="CATOUU010000774">
    <property type="protein sequence ID" value="CAI9947227.1"/>
    <property type="molecule type" value="Genomic_DNA"/>
</dbReference>
<organism evidence="5">
    <name type="scientific">Hexamita inflata</name>
    <dbReference type="NCBI Taxonomy" id="28002"/>
    <lineage>
        <taxon>Eukaryota</taxon>
        <taxon>Metamonada</taxon>
        <taxon>Diplomonadida</taxon>
        <taxon>Hexamitidae</taxon>
        <taxon>Hexamitinae</taxon>
        <taxon>Hexamita</taxon>
    </lineage>
</organism>
<feature type="region of interest" description="Disordered" evidence="2">
    <location>
        <begin position="1328"/>
        <end position="1348"/>
    </location>
</feature>
<reference evidence="6 7" key="2">
    <citation type="submission" date="2024-07" db="EMBL/GenBank/DDBJ databases">
        <authorList>
            <person name="Akdeniz Z."/>
        </authorList>
    </citation>
    <scope>NUCLEOTIDE SEQUENCE [LARGE SCALE GENOMIC DNA]</scope>
</reference>
<keyword evidence="1" id="KW-0175">Coiled coil</keyword>
<accession>A0AA86PZW1</accession>
<feature type="domain" description="EGF-like" evidence="4">
    <location>
        <begin position="292"/>
        <end position="343"/>
    </location>
</feature>
<gene>
    <name evidence="5" type="ORF">HINF_LOCUS34872</name>
    <name evidence="6" type="ORF">HINF_LOCUS50993</name>
</gene>
<feature type="domain" description="EGF-like" evidence="4">
    <location>
        <begin position="133"/>
        <end position="182"/>
    </location>
</feature>
<feature type="coiled-coil region" evidence="1">
    <location>
        <begin position="1421"/>
        <end position="1456"/>
    </location>
</feature>
<evidence type="ECO:0000256" key="3">
    <source>
        <dbReference type="SAM" id="Phobius"/>
    </source>
</evidence>
<keyword evidence="3" id="KW-0472">Membrane</keyword>
<keyword evidence="3" id="KW-1133">Transmembrane helix</keyword>
<dbReference type="SMART" id="SM01411">
    <property type="entry name" value="Ephrin_rec_like"/>
    <property type="match status" value="9"/>
</dbReference>
<evidence type="ECO:0000256" key="1">
    <source>
        <dbReference type="SAM" id="Coils"/>
    </source>
</evidence>
<feature type="domain" description="EGF-like" evidence="4">
    <location>
        <begin position="1136"/>
        <end position="1186"/>
    </location>
</feature>
<name>A0AA86PZW1_9EUKA</name>
<dbReference type="InterPro" id="IPR036280">
    <property type="entry name" value="Multihaem_cyt_sf"/>
</dbReference>
<evidence type="ECO:0000256" key="2">
    <source>
        <dbReference type="SAM" id="MobiDB-lite"/>
    </source>
</evidence>
<protein>
    <submittedName>
        <fullName evidence="5">Cysteine-rich membrane protein 1</fullName>
    </submittedName>
    <submittedName>
        <fullName evidence="6">Cysteine-rich_membrane protein 1</fullName>
    </submittedName>
</protein>
<evidence type="ECO:0000313" key="6">
    <source>
        <dbReference type="EMBL" id="CAL6063688.1"/>
    </source>
</evidence>